<dbReference type="AlphaFoldDB" id="A0A8T9C5C5"/>
<evidence type="ECO:0000256" key="1">
    <source>
        <dbReference type="SAM" id="MobiDB-lite"/>
    </source>
</evidence>
<dbReference type="EMBL" id="QGMK01000885">
    <property type="protein sequence ID" value="TVY76020.1"/>
    <property type="molecule type" value="Genomic_DNA"/>
</dbReference>
<feature type="region of interest" description="Disordered" evidence="1">
    <location>
        <begin position="115"/>
        <end position="136"/>
    </location>
</feature>
<dbReference type="Proteomes" id="UP000469558">
    <property type="component" value="Unassembled WGS sequence"/>
</dbReference>
<evidence type="ECO:0000313" key="3">
    <source>
        <dbReference type="Proteomes" id="UP000469558"/>
    </source>
</evidence>
<protein>
    <submittedName>
        <fullName evidence="2">Uncharacterized protein</fullName>
    </submittedName>
</protein>
<sequence length="285" mass="31831">MSLLFLVDNRAGRRNVFDVIAQFPYLHTLSICIKNWWGYHDLESSRRALTEGLTSLQELKVGGQMPEDLSLIDLIESPGQDNGPSGVCFLTGMCHRFTNLKTLHLCKLADLDPRLPNDDEEESNDDESDAESDGEKEYASGMWWEFPRHAEVSVLEEWADLVSHTSSTLEELTLENRYLCADGRSGLEDKQSTKKDTANTHPADFGAWSIRESQRILFPVLAEGFPKLEKLALIGMGAVEDVTQAVCHLEPRVQIVQGLAGIEHLGGDVTPMQISTPVEFTSWKV</sequence>
<comment type="caution">
    <text evidence="2">The sequence shown here is derived from an EMBL/GenBank/DDBJ whole genome shotgun (WGS) entry which is preliminary data.</text>
</comment>
<accession>A0A8T9C5C5</accession>
<feature type="compositionally biased region" description="Acidic residues" evidence="1">
    <location>
        <begin position="118"/>
        <end position="132"/>
    </location>
</feature>
<keyword evidence="3" id="KW-1185">Reference proteome</keyword>
<evidence type="ECO:0000313" key="2">
    <source>
        <dbReference type="EMBL" id="TVY76020.1"/>
    </source>
</evidence>
<organism evidence="2 3">
    <name type="scientific">Lachnellula suecica</name>
    <dbReference type="NCBI Taxonomy" id="602035"/>
    <lineage>
        <taxon>Eukaryota</taxon>
        <taxon>Fungi</taxon>
        <taxon>Dikarya</taxon>
        <taxon>Ascomycota</taxon>
        <taxon>Pezizomycotina</taxon>
        <taxon>Leotiomycetes</taxon>
        <taxon>Helotiales</taxon>
        <taxon>Lachnaceae</taxon>
        <taxon>Lachnellula</taxon>
    </lineage>
</organism>
<dbReference type="OrthoDB" id="3494000at2759"/>
<name>A0A8T9C5C5_9HELO</name>
<gene>
    <name evidence="2" type="ORF">LSUE1_G009113</name>
</gene>
<proteinExistence type="predicted"/>
<reference evidence="2 3" key="1">
    <citation type="submission" date="2018-05" db="EMBL/GenBank/DDBJ databases">
        <title>Genome sequencing and assembly of the regulated plant pathogen Lachnellula willkommii and related sister species for the development of diagnostic species identification markers.</title>
        <authorList>
            <person name="Giroux E."/>
            <person name="Bilodeau G."/>
        </authorList>
    </citation>
    <scope>NUCLEOTIDE SEQUENCE [LARGE SCALE GENOMIC DNA]</scope>
    <source>
        <strain evidence="2 3">CBS 268.59</strain>
    </source>
</reference>